<dbReference type="EC" id="2.7.8.-" evidence="4"/>
<keyword evidence="3" id="KW-0812">Transmembrane</keyword>
<dbReference type="InterPro" id="IPR000462">
    <property type="entry name" value="CDP-OH_P_trans"/>
</dbReference>
<accession>A0ABV8LYV8</accession>
<dbReference type="RefSeq" id="WP_253751137.1">
    <property type="nucleotide sequence ID" value="NZ_JAMZDZ010000001.1"/>
</dbReference>
<proteinExistence type="inferred from homology"/>
<dbReference type="InterPro" id="IPR048254">
    <property type="entry name" value="CDP_ALCOHOL_P_TRANSF_CS"/>
</dbReference>
<evidence type="ECO:0000256" key="3">
    <source>
        <dbReference type="SAM" id="Phobius"/>
    </source>
</evidence>
<comment type="caution">
    <text evidence="4">The sequence shown here is derived from an EMBL/GenBank/DDBJ whole genome shotgun (WGS) entry which is preliminary data.</text>
</comment>
<dbReference type="EMBL" id="JBHSAY010000029">
    <property type="protein sequence ID" value="MFC4136292.1"/>
    <property type="molecule type" value="Genomic_DNA"/>
</dbReference>
<feature type="transmembrane region" description="Helical" evidence="3">
    <location>
        <begin position="33"/>
        <end position="50"/>
    </location>
</feature>
<feature type="transmembrane region" description="Helical" evidence="3">
    <location>
        <begin position="62"/>
        <end position="80"/>
    </location>
</feature>
<evidence type="ECO:0000313" key="4">
    <source>
        <dbReference type="EMBL" id="MFC4136292.1"/>
    </source>
</evidence>
<dbReference type="Pfam" id="PF01066">
    <property type="entry name" value="CDP-OH_P_transf"/>
    <property type="match status" value="1"/>
</dbReference>
<feature type="transmembrane region" description="Helical" evidence="3">
    <location>
        <begin position="174"/>
        <end position="194"/>
    </location>
</feature>
<keyword evidence="1 2" id="KW-0808">Transferase</keyword>
<comment type="similarity">
    <text evidence="2">Belongs to the CDP-alcohol phosphatidyltransferase class-I family.</text>
</comment>
<evidence type="ECO:0000256" key="1">
    <source>
        <dbReference type="ARBA" id="ARBA00022679"/>
    </source>
</evidence>
<name>A0ABV8LYV8_9ACTN</name>
<gene>
    <name evidence="4" type="ORF">ACFOZ4_37280</name>
</gene>
<dbReference type="Gene3D" id="1.20.120.1760">
    <property type="match status" value="1"/>
</dbReference>
<dbReference type="PROSITE" id="PS00379">
    <property type="entry name" value="CDP_ALCOHOL_P_TRANSF"/>
    <property type="match status" value="1"/>
</dbReference>
<protein>
    <submittedName>
        <fullName evidence="4">CDP-alcohol phosphatidyltransferase family protein</fullName>
        <ecNumber evidence="4">2.7.8.-</ecNumber>
    </submittedName>
</protein>
<keyword evidence="3" id="KW-1133">Transmembrane helix</keyword>
<keyword evidence="5" id="KW-1185">Reference proteome</keyword>
<feature type="transmembrane region" description="Helical" evidence="3">
    <location>
        <begin position="140"/>
        <end position="162"/>
    </location>
</feature>
<keyword evidence="3" id="KW-0472">Membrane</keyword>
<dbReference type="Proteomes" id="UP001595816">
    <property type="component" value="Unassembled WGS sequence"/>
</dbReference>
<dbReference type="GO" id="GO:0016740">
    <property type="term" value="F:transferase activity"/>
    <property type="evidence" value="ECO:0007669"/>
    <property type="project" value="UniProtKB-KW"/>
</dbReference>
<reference evidence="5" key="1">
    <citation type="journal article" date="2019" name="Int. J. Syst. Evol. Microbiol.">
        <title>The Global Catalogue of Microorganisms (GCM) 10K type strain sequencing project: providing services to taxonomists for standard genome sequencing and annotation.</title>
        <authorList>
            <consortium name="The Broad Institute Genomics Platform"/>
            <consortium name="The Broad Institute Genome Sequencing Center for Infectious Disease"/>
            <person name="Wu L."/>
            <person name="Ma J."/>
        </authorList>
    </citation>
    <scope>NUCLEOTIDE SEQUENCE [LARGE SCALE GENOMIC DNA]</scope>
    <source>
        <strain evidence="5">CGMCC 4.7289</strain>
    </source>
</reference>
<evidence type="ECO:0000256" key="2">
    <source>
        <dbReference type="RuleBase" id="RU003750"/>
    </source>
</evidence>
<evidence type="ECO:0000313" key="5">
    <source>
        <dbReference type="Proteomes" id="UP001595816"/>
    </source>
</evidence>
<dbReference type="InterPro" id="IPR043130">
    <property type="entry name" value="CDP-OH_PTrfase_TM_dom"/>
</dbReference>
<organism evidence="4 5">
    <name type="scientific">Hamadaea flava</name>
    <dbReference type="NCBI Taxonomy" id="1742688"/>
    <lineage>
        <taxon>Bacteria</taxon>
        <taxon>Bacillati</taxon>
        <taxon>Actinomycetota</taxon>
        <taxon>Actinomycetes</taxon>
        <taxon>Micromonosporales</taxon>
        <taxon>Micromonosporaceae</taxon>
        <taxon>Hamadaea</taxon>
    </lineage>
</organism>
<sequence length="253" mass="26842">MMRTGPVTGLAVQVGLLAGLSVSVGLTGLGWTLGVAYGLAVAGLLTWALWTAGRGLGPADGITLARATLVGGILAMTVGVPGPVWVIVWTSTLALVLDAIDGWIARRTGTDSPLGARFDMEVDAFLLLVLAIYVGRSAGLWVALIGFMRYLYALAGWLLPWLRGQVPYRYWRKVVAAVQGIVLVCAASGLFPHWLVLTTLAVALALLLESFGRDVVWLAAQRFPALRRLGPLVFPTAANARAWDGRPLVRSSA</sequence>